<dbReference type="STRING" id="571298.SAMN04488026_10011"/>
<evidence type="ECO:0000313" key="1">
    <source>
        <dbReference type="EMBL" id="SDI16778.1"/>
    </source>
</evidence>
<accession>A0A1G9EJ90</accession>
<dbReference type="EMBL" id="FNEK01000001">
    <property type="protein sequence ID" value="SDI16778.1"/>
    <property type="molecule type" value="Genomic_DNA"/>
</dbReference>
<evidence type="ECO:0008006" key="4">
    <source>
        <dbReference type="Google" id="ProtNLM"/>
    </source>
</evidence>
<evidence type="ECO:0000313" key="2">
    <source>
        <dbReference type="EMBL" id="SDK76169.1"/>
    </source>
</evidence>
<dbReference type="Proteomes" id="UP000199382">
    <property type="component" value="Unassembled WGS sequence"/>
</dbReference>
<reference evidence="2 3" key="1">
    <citation type="submission" date="2016-10" db="EMBL/GenBank/DDBJ databases">
        <authorList>
            <person name="de Groot N.N."/>
        </authorList>
    </citation>
    <scope>NUCLEOTIDE SEQUENCE [LARGE SCALE GENOMIC DNA]</scope>
    <source>
        <strain evidence="2 3">DSM 25294</strain>
    </source>
</reference>
<gene>
    <name evidence="1" type="ORF">SAMN04488026_10011</name>
    <name evidence="2" type="ORF">SAMN04488026_10531</name>
</gene>
<dbReference type="InterPro" id="IPR008983">
    <property type="entry name" value="Tumour_necrosis_fac-like_dom"/>
</dbReference>
<evidence type="ECO:0000313" key="3">
    <source>
        <dbReference type="Proteomes" id="UP000199382"/>
    </source>
</evidence>
<protein>
    <recommendedName>
        <fullName evidence="4">C1q domain-containing protein</fullName>
    </recommendedName>
</protein>
<organism evidence="2 3">
    <name type="scientific">Aliiruegeria lutimaris</name>
    <dbReference type="NCBI Taxonomy" id="571298"/>
    <lineage>
        <taxon>Bacteria</taxon>
        <taxon>Pseudomonadati</taxon>
        <taxon>Pseudomonadota</taxon>
        <taxon>Alphaproteobacteria</taxon>
        <taxon>Rhodobacterales</taxon>
        <taxon>Roseobacteraceae</taxon>
        <taxon>Aliiruegeria</taxon>
    </lineage>
</organism>
<sequence>MGCVLVDIDPALSVNRDNPTGIVDQPQLPRFKAYTNYDNYVGVETWTKIGINNTDYNDQGMFDAVNNRFVAPVDGTYLFGATLMYKVNASTAARMIGRLVLNGTIEVRGSYGEISG</sequence>
<dbReference type="AlphaFoldDB" id="A0A1G9EJ90"/>
<dbReference type="SUPFAM" id="SSF49842">
    <property type="entry name" value="TNF-like"/>
    <property type="match status" value="1"/>
</dbReference>
<dbReference type="Gene3D" id="2.60.120.40">
    <property type="match status" value="1"/>
</dbReference>
<dbReference type="EMBL" id="FNEK01000053">
    <property type="protein sequence ID" value="SDK76169.1"/>
    <property type="molecule type" value="Genomic_DNA"/>
</dbReference>
<keyword evidence="3" id="KW-1185">Reference proteome</keyword>
<feature type="non-terminal residue" evidence="2">
    <location>
        <position position="116"/>
    </location>
</feature>
<name>A0A1G9EJ90_9RHOB</name>
<proteinExistence type="predicted"/>